<protein>
    <submittedName>
        <fullName evidence="1">Type II secretion system protein</fullName>
    </submittedName>
</protein>
<comment type="caution">
    <text evidence="1">The sequence shown here is derived from an EMBL/GenBank/DDBJ whole genome shotgun (WGS) entry which is preliminary data.</text>
</comment>
<evidence type="ECO:0000313" key="1">
    <source>
        <dbReference type="EMBL" id="MFA0568015.1"/>
    </source>
</evidence>
<proteinExistence type="predicted"/>
<dbReference type="InterPro" id="IPR045584">
    <property type="entry name" value="Pilin-like"/>
</dbReference>
<dbReference type="Proteomes" id="UP001570417">
    <property type="component" value="Unassembled WGS sequence"/>
</dbReference>
<dbReference type="RefSeq" id="WP_372265517.1">
    <property type="nucleotide sequence ID" value="NZ_JBFRUW010000018.1"/>
</dbReference>
<dbReference type="InterPro" id="IPR012902">
    <property type="entry name" value="N_methyl_site"/>
</dbReference>
<gene>
    <name evidence="1" type="ORF">AB4566_06990</name>
</gene>
<dbReference type="EMBL" id="JBFRUW010000018">
    <property type="protein sequence ID" value="MFA0568015.1"/>
    <property type="molecule type" value="Genomic_DNA"/>
</dbReference>
<organism evidence="1 2">
    <name type="scientific">Vibrio gallaecicus</name>
    <dbReference type="NCBI Taxonomy" id="552386"/>
    <lineage>
        <taxon>Bacteria</taxon>
        <taxon>Pseudomonadati</taxon>
        <taxon>Pseudomonadota</taxon>
        <taxon>Gammaproteobacteria</taxon>
        <taxon>Vibrionales</taxon>
        <taxon>Vibrionaceae</taxon>
        <taxon>Vibrio</taxon>
    </lineage>
</organism>
<name>A0ABV4N9E8_9VIBR</name>
<keyword evidence="2" id="KW-1185">Reference proteome</keyword>
<dbReference type="Gene3D" id="3.30.700.10">
    <property type="entry name" value="Glycoprotein, Type 4 Pilin"/>
    <property type="match status" value="1"/>
</dbReference>
<accession>A0ABV4N9E8</accession>
<dbReference type="Pfam" id="PF07963">
    <property type="entry name" value="N_methyl"/>
    <property type="match status" value="1"/>
</dbReference>
<evidence type="ECO:0000313" key="2">
    <source>
        <dbReference type="Proteomes" id="UP001570417"/>
    </source>
</evidence>
<reference evidence="1 2" key="1">
    <citation type="journal article" date="2024" name="ISME J.">
        <title>Tailless and filamentous prophages are predominant in marine Vibrio.</title>
        <authorList>
            <person name="Steensen K."/>
            <person name="Seneca J."/>
            <person name="Bartlau N."/>
            <person name="Yu X.A."/>
            <person name="Hussain F.A."/>
            <person name="Polz M.F."/>
        </authorList>
    </citation>
    <scope>NUCLEOTIDE SEQUENCE [LARGE SCALE GENOMIC DNA]</scope>
    <source>
        <strain evidence="1 2">10N.222.51.A1</strain>
    </source>
</reference>
<sequence>MRLKQPNKFRQQRGFTLIELIACLIILAIVSAVATVKISKLQSDARISKIRGIAGNLRTGIDMIYARSVIEAVENECNVEEGKKTEVEGFFVCHGYPIAYIDSVVRLMNIDNKETLYVRNKTIDGHRVASISFSGTPYTYEPQGDFCQVLYQPEKQPQVVTLLGAC</sequence>
<dbReference type="SUPFAM" id="SSF54523">
    <property type="entry name" value="Pili subunits"/>
    <property type="match status" value="1"/>
</dbReference>
<dbReference type="NCBIfam" id="TIGR02532">
    <property type="entry name" value="IV_pilin_GFxxxE"/>
    <property type="match status" value="1"/>
</dbReference>